<evidence type="ECO:0000313" key="3">
    <source>
        <dbReference type="Proteomes" id="UP000813444"/>
    </source>
</evidence>
<feature type="compositionally biased region" description="Polar residues" evidence="1">
    <location>
        <begin position="91"/>
        <end position="102"/>
    </location>
</feature>
<evidence type="ECO:0000256" key="1">
    <source>
        <dbReference type="SAM" id="MobiDB-lite"/>
    </source>
</evidence>
<feature type="region of interest" description="Disordered" evidence="1">
    <location>
        <begin position="42"/>
        <end position="75"/>
    </location>
</feature>
<dbReference type="EMBL" id="JAGPNK010000001">
    <property type="protein sequence ID" value="KAH7328730.1"/>
    <property type="molecule type" value="Genomic_DNA"/>
</dbReference>
<sequence length="397" mass="44609">MSSSKAAQAVTKFFAGYHEPSTVSPDKYRKLLDVLKVSFRTQLDREFGPDPNQPRKSKSSHRSESTAPPRDTASIRHLKELLSNPLLLPHSQPTAKTPSGTSWRDPMQDFDMAVSQKVMTMRIATGCLLAKRKQMSSAGLDLRTSDTAARVIQWLRLSGEEEKLDFLGNVHFLDALMPFLLAEKSHSVAWKWIKRIMNTPGVGEKDDRVRGASYLLEHLVRSTIQGASGNMTAAIATILKVEETFHGNELTRRLLLQPWRVVSWLSTVEHQGATTTGKESFDAHLETARLFGRRRVPVEQAHLHLYHPLSPDPQQALQILYNPKLLSRAVLVGERGGTRPDDPEVNSTNVMSYTSWIGHLARDTITYLRKSGSQDDALKLKEQFEWNFSPLIPLPST</sequence>
<comment type="caution">
    <text evidence="2">The sequence shown here is derived from an EMBL/GenBank/DDBJ whole genome shotgun (WGS) entry which is preliminary data.</text>
</comment>
<dbReference type="AlphaFoldDB" id="A0A8K0SZ16"/>
<proteinExistence type="predicted"/>
<organism evidence="2 3">
    <name type="scientific">Stachybotrys elegans</name>
    <dbReference type="NCBI Taxonomy" id="80388"/>
    <lineage>
        <taxon>Eukaryota</taxon>
        <taxon>Fungi</taxon>
        <taxon>Dikarya</taxon>
        <taxon>Ascomycota</taxon>
        <taxon>Pezizomycotina</taxon>
        <taxon>Sordariomycetes</taxon>
        <taxon>Hypocreomycetidae</taxon>
        <taxon>Hypocreales</taxon>
        <taxon>Stachybotryaceae</taxon>
        <taxon>Stachybotrys</taxon>
    </lineage>
</organism>
<gene>
    <name evidence="2" type="ORF">B0I35DRAFT_418186</name>
</gene>
<dbReference type="Proteomes" id="UP000813444">
    <property type="component" value="Unassembled WGS sequence"/>
</dbReference>
<name>A0A8K0SZ16_9HYPO</name>
<reference evidence="2" key="1">
    <citation type="journal article" date="2021" name="Nat. Commun.">
        <title>Genetic determinants of endophytism in the Arabidopsis root mycobiome.</title>
        <authorList>
            <person name="Mesny F."/>
            <person name="Miyauchi S."/>
            <person name="Thiergart T."/>
            <person name="Pickel B."/>
            <person name="Atanasova L."/>
            <person name="Karlsson M."/>
            <person name="Huettel B."/>
            <person name="Barry K.W."/>
            <person name="Haridas S."/>
            <person name="Chen C."/>
            <person name="Bauer D."/>
            <person name="Andreopoulos W."/>
            <person name="Pangilinan J."/>
            <person name="LaButti K."/>
            <person name="Riley R."/>
            <person name="Lipzen A."/>
            <person name="Clum A."/>
            <person name="Drula E."/>
            <person name="Henrissat B."/>
            <person name="Kohler A."/>
            <person name="Grigoriev I.V."/>
            <person name="Martin F.M."/>
            <person name="Hacquard S."/>
        </authorList>
    </citation>
    <scope>NUCLEOTIDE SEQUENCE</scope>
    <source>
        <strain evidence="2">MPI-CAGE-CH-0235</strain>
    </source>
</reference>
<dbReference type="OrthoDB" id="5424391at2759"/>
<accession>A0A8K0SZ16</accession>
<protein>
    <submittedName>
        <fullName evidence="2">Uncharacterized protein</fullName>
    </submittedName>
</protein>
<feature type="region of interest" description="Disordered" evidence="1">
    <location>
        <begin position="86"/>
        <end position="105"/>
    </location>
</feature>
<evidence type="ECO:0000313" key="2">
    <source>
        <dbReference type="EMBL" id="KAH7328730.1"/>
    </source>
</evidence>
<keyword evidence="3" id="KW-1185">Reference proteome</keyword>